<dbReference type="GO" id="GO:0005634">
    <property type="term" value="C:nucleus"/>
    <property type="evidence" value="ECO:0007669"/>
    <property type="project" value="TreeGrafter"/>
</dbReference>
<feature type="region of interest" description="Disordered" evidence="6">
    <location>
        <begin position="1"/>
        <end position="28"/>
    </location>
</feature>
<evidence type="ECO:0000256" key="6">
    <source>
        <dbReference type="SAM" id="MobiDB-lite"/>
    </source>
</evidence>
<dbReference type="Ensembl" id="ENSCSRT00000017942.1">
    <property type="protein sequence ID" value="ENSCSRP00000017145.1"/>
    <property type="gene ID" value="ENSCSRG00000013172.1"/>
</dbReference>
<keyword evidence="3" id="KW-0378">Hydrolase</keyword>
<protein>
    <submittedName>
        <fullName evidence="7">Uncharacterized protein</fullName>
    </submittedName>
</protein>
<dbReference type="Proteomes" id="UP000694403">
    <property type="component" value="Unplaced"/>
</dbReference>
<sequence length="239" mass="25452">RGGEPRHLGSSGRGVGLGGGVGSQAVISPHPPGRSLPMLVLVPQHTVPKKAEAEIDALYDVFLDIQDVMFLGDFNADCGYVAKKRWGQIRLRREPSFHWLIGDAADTTVRNSTRCAYDRIVVHGQRCLGLVVPGSAQPFDFPGTFGFTEAEVISAAPYETDQSVHPLTSVHCPSDAWVRSLPSVAWIPVQRGGGAHGPRRPGLIPIRACLCTPPSCAIGHRPMGGRSHQGAAESGQGRG</sequence>
<dbReference type="AlphaFoldDB" id="A0A8C3SNY5"/>
<dbReference type="PANTHER" id="PTHR11371:SF28">
    <property type="entry name" value="DEOXYRIBONUCLEASE-1-LIKE 1"/>
    <property type="match status" value="1"/>
</dbReference>
<keyword evidence="5" id="KW-0325">Glycoprotein</keyword>
<reference evidence="7" key="1">
    <citation type="submission" date="2025-08" db="UniProtKB">
        <authorList>
            <consortium name="Ensembl"/>
        </authorList>
    </citation>
    <scope>IDENTIFICATION</scope>
</reference>
<name>A0A8C3SNY5_CHESE</name>
<dbReference type="GO" id="GO:0006308">
    <property type="term" value="P:DNA catabolic process"/>
    <property type="evidence" value="ECO:0007669"/>
    <property type="project" value="InterPro"/>
</dbReference>
<dbReference type="PRINTS" id="PR00130">
    <property type="entry name" value="DNASEI"/>
</dbReference>
<feature type="compositionally biased region" description="Gly residues" evidence="6">
    <location>
        <begin position="11"/>
        <end position="22"/>
    </location>
</feature>
<evidence type="ECO:0000256" key="5">
    <source>
        <dbReference type="ARBA" id="ARBA00023180"/>
    </source>
</evidence>
<dbReference type="SMART" id="SM00476">
    <property type="entry name" value="DNaseIc"/>
    <property type="match status" value="1"/>
</dbReference>
<keyword evidence="2" id="KW-0732">Signal</keyword>
<evidence type="ECO:0000256" key="2">
    <source>
        <dbReference type="ARBA" id="ARBA00022729"/>
    </source>
</evidence>
<dbReference type="SUPFAM" id="SSF56219">
    <property type="entry name" value="DNase I-like"/>
    <property type="match status" value="1"/>
</dbReference>
<dbReference type="Gene3D" id="3.60.10.10">
    <property type="entry name" value="Endonuclease/exonuclease/phosphatase"/>
    <property type="match status" value="1"/>
</dbReference>
<reference evidence="7" key="2">
    <citation type="submission" date="2025-09" db="UniProtKB">
        <authorList>
            <consortium name="Ensembl"/>
        </authorList>
    </citation>
    <scope>IDENTIFICATION</scope>
</reference>
<evidence type="ECO:0000313" key="8">
    <source>
        <dbReference type="Proteomes" id="UP000694403"/>
    </source>
</evidence>
<evidence type="ECO:0000256" key="1">
    <source>
        <dbReference type="ARBA" id="ARBA00022722"/>
    </source>
</evidence>
<accession>A0A8C3SNY5</accession>
<dbReference type="GO" id="GO:0003677">
    <property type="term" value="F:DNA binding"/>
    <property type="evidence" value="ECO:0007669"/>
    <property type="project" value="TreeGrafter"/>
</dbReference>
<keyword evidence="1" id="KW-0540">Nuclease</keyword>
<dbReference type="InterPro" id="IPR016202">
    <property type="entry name" value="DNase_I"/>
</dbReference>
<evidence type="ECO:0000256" key="4">
    <source>
        <dbReference type="ARBA" id="ARBA00023157"/>
    </source>
</evidence>
<proteinExistence type="predicted"/>
<dbReference type="InterPro" id="IPR036691">
    <property type="entry name" value="Endo/exonu/phosph_ase_sf"/>
</dbReference>
<keyword evidence="4" id="KW-1015">Disulfide bond</keyword>
<evidence type="ECO:0000256" key="3">
    <source>
        <dbReference type="ARBA" id="ARBA00022801"/>
    </source>
</evidence>
<evidence type="ECO:0000313" key="7">
    <source>
        <dbReference type="Ensembl" id="ENSCSRP00000017145.1"/>
    </source>
</evidence>
<keyword evidence="8" id="KW-1185">Reference proteome</keyword>
<organism evidence="7 8">
    <name type="scientific">Chelydra serpentina</name>
    <name type="common">Snapping turtle</name>
    <name type="synonym">Testudo serpentina</name>
    <dbReference type="NCBI Taxonomy" id="8475"/>
    <lineage>
        <taxon>Eukaryota</taxon>
        <taxon>Metazoa</taxon>
        <taxon>Chordata</taxon>
        <taxon>Craniata</taxon>
        <taxon>Vertebrata</taxon>
        <taxon>Euteleostomi</taxon>
        <taxon>Archelosauria</taxon>
        <taxon>Testudinata</taxon>
        <taxon>Testudines</taxon>
        <taxon>Cryptodira</taxon>
        <taxon>Durocryptodira</taxon>
        <taxon>Americhelydia</taxon>
        <taxon>Chelydroidea</taxon>
        <taxon>Chelydridae</taxon>
        <taxon>Chelydra</taxon>
    </lineage>
</organism>
<dbReference type="PANTHER" id="PTHR11371">
    <property type="entry name" value="DEOXYRIBONUCLEASE"/>
    <property type="match status" value="1"/>
</dbReference>
<dbReference type="GO" id="GO:0004530">
    <property type="term" value="F:deoxyribonuclease I activity"/>
    <property type="evidence" value="ECO:0007669"/>
    <property type="project" value="TreeGrafter"/>
</dbReference>